<feature type="region of interest" description="Disordered" evidence="1">
    <location>
        <begin position="659"/>
        <end position="683"/>
    </location>
</feature>
<organism evidence="2">
    <name type="scientific">viral metagenome</name>
    <dbReference type="NCBI Taxonomy" id="1070528"/>
    <lineage>
        <taxon>unclassified sequences</taxon>
        <taxon>metagenomes</taxon>
        <taxon>organismal metagenomes</taxon>
    </lineage>
</organism>
<proteinExistence type="predicted"/>
<reference evidence="2" key="1">
    <citation type="submission" date="2020-03" db="EMBL/GenBank/DDBJ databases">
        <title>The deep terrestrial virosphere.</title>
        <authorList>
            <person name="Holmfeldt K."/>
            <person name="Nilsson E."/>
            <person name="Simone D."/>
            <person name="Lopez-Fernandez M."/>
            <person name="Wu X."/>
            <person name="de Brujin I."/>
            <person name="Lundin D."/>
            <person name="Andersson A."/>
            <person name="Bertilsson S."/>
            <person name="Dopson M."/>
        </authorList>
    </citation>
    <scope>NUCLEOTIDE SEQUENCE</scope>
    <source>
        <strain evidence="2">MM415B01926</strain>
    </source>
</reference>
<protein>
    <submittedName>
        <fullName evidence="2">Putative terminase</fullName>
    </submittedName>
</protein>
<dbReference type="InterPro" id="IPR027417">
    <property type="entry name" value="P-loop_NTPase"/>
</dbReference>
<evidence type="ECO:0000256" key="1">
    <source>
        <dbReference type="SAM" id="MobiDB-lite"/>
    </source>
</evidence>
<dbReference type="AlphaFoldDB" id="A0A6M3IF42"/>
<name>A0A6M3IF42_9ZZZZ</name>
<dbReference type="Gene3D" id="3.40.50.300">
    <property type="entry name" value="P-loop containing nucleotide triphosphate hydrolases"/>
    <property type="match status" value="1"/>
</dbReference>
<sequence length="683" mass="76869">MNTDKFEQISENPTTFLAAIPKDLAKNAKFRIDLHVFLNENIKERAKYLALCFIDPVIFFNTALFFPNPRGDVGDRTVPCVLRPQQEKAIRKIKQAIDDGFDLAIDKSRDEGATFLLCGITLLYWLIQNEFTALLGSRVEELVDKSTDIINGRVVGSEKTLFYKIMYLLNNLPPYLKPNYTKTHMFLQNLENGSAYTGESTSMGFGKGSRATVIAVDELAAVEPKIAQAIIENIADVATCCIFNSTQGDWGEAHPYAKMLKDGDVQKVILDWTDNPIKNVGLYKSEREGEVTLYDLEYYKKAYPDLVLPKLRLANAGPDANNPLKTDKLRLKKKAVPEQYHSLFVWDGGVSNFNCFRSKWYDAEEKRPQRTKRGMAQNVLRIPAGSSDLFFSFALTEQLRDRVQTPRYYGDVNYTIGFDGCINHSELIYGSHHSPLQWWGELHNGRPLQGHNYVIGCDLSKGTGTSNSVAAVIDVNTNELVGLYVTAYLSISDFTERVVALGEWIGGNEQPLIGWEENGAPEFQVRVNELGWYNLYVKQNKLNKPTKSANKYGWRSTKGTNGTKVEVLNKLDAALHEGLRDVPRFRPLIVYDEQLINELASYVWAEGKIDIMPAAMQTESSGAKAAHGDRVIACAVANDSVEQQVQGDEIEARYFSPSSWEGRRRNKEEKDIRIKKGCKAGMD</sequence>
<accession>A0A6M3IF42</accession>
<evidence type="ECO:0000313" key="2">
    <source>
        <dbReference type="EMBL" id="QJA56110.1"/>
    </source>
</evidence>
<gene>
    <name evidence="2" type="ORF">MM415B01926_0004</name>
</gene>
<feature type="compositionally biased region" description="Basic and acidic residues" evidence="1">
    <location>
        <begin position="661"/>
        <end position="674"/>
    </location>
</feature>
<dbReference type="Gene3D" id="3.30.420.240">
    <property type="match status" value="1"/>
</dbReference>
<dbReference type="EMBL" id="MT141200">
    <property type="protein sequence ID" value="QJA56110.1"/>
    <property type="molecule type" value="Genomic_DNA"/>
</dbReference>